<reference evidence="1 2" key="1">
    <citation type="submission" date="2019-04" db="EMBL/GenBank/DDBJ databases">
        <authorList>
            <person name="Feng G."/>
            <person name="Zhang J."/>
            <person name="Zhu H."/>
        </authorList>
    </citation>
    <scope>NUCLEOTIDE SEQUENCE [LARGE SCALE GENOMIC DNA]</scope>
    <source>
        <strain evidence="1 2">92R-1</strain>
    </source>
</reference>
<evidence type="ECO:0000313" key="1">
    <source>
        <dbReference type="EMBL" id="TGE03879.1"/>
    </source>
</evidence>
<organism evidence="1 2">
    <name type="scientific">Hymenobacter fodinae</name>
    <dbReference type="NCBI Taxonomy" id="2510796"/>
    <lineage>
        <taxon>Bacteria</taxon>
        <taxon>Pseudomonadati</taxon>
        <taxon>Bacteroidota</taxon>
        <taxon>Cytophagia</taxon>
        <taxon>Cytophagales</taxon>
        <taxon>Hymenobacteraceae</taxon>
        <taxon>Hymenobacter</taxon>
    </lineage>
</organism>
<dbReference type="EMBL" id="SRLA01000007">
    <property type="protein sequence ID" value="TGE03879.1"/>
    <property type="molecule type" value="Genomic_DNA"/>
</dbReference>
<keyword evidence="2" id="KW-1185">Reference proteome</keyword>
<dbReference type="Proteomes" id="UP000298337">
    <property type="component" value="Unassembled WGS sequence"/>
</dbReference>
<sequence>MNDLLARTLEAHGGLTRWNELKTLSAHLTQGGILWGLKGHAGMLDEVNVTVDLHQPWTSHAPFGAPNRRTAVTPNQVVIETTDGTLIEVLDSPRASFAGYGLETPWSDTQLAYFVGYAMWNYLTAPFSFALPGFEVAELGPWEEAGQTLRRLQVTFPENVATHNPVQTFYIAPDGLLWRHDYNVDINGGTPAVHYFADHVMVAGITLPTQHRIYLRNEDLGHSPEPLVVAIDLSNIVLQ</sequence>
<proteinExistence type="predicted"/>
<accession>A0A4Z0NZN8</accession>
<dbReference type="AlphaFoldDB" id="A0A4Z0NZN8"/>
<protein>
    <submittedName>
        <fullName evidence="1">Uncharacterized protein</fullName>
    </submittedName>
</protein>
<dbReference type="OrthoDB" id="8746011at2"/>
<evidence type="ECO:0000313" key="2">
    <source>
        <dbReference type="Proteomes" id="UP000298337"/>
    </source>
</evidence>
<comment type="caution">
    <text evidence="1">The sequence shown here is derived from an EMBL/GenBank/DDBJ whole genome shotgun (WGS) entry which is preliminary data.</text>
</comment>
<name>A0A4Z0NZN8_9BACT</name>
<dbReference type="RefSeq" id="WP_135436914.1">
    <property type="nucleotide sequence ID" value="NZ_SRLA01000007.1"/>
</dbReference>
<gene>
    <name evidence="1" type="ORF">EU556_24710</name>
</gene>